<dbReference type="InterPro" id="IPR036188">
    <property type="entry name" value="FAD/NAD-bd_sf"/>
</dbReference>
<evidence type="ECO:0000256" key="7">
    <source>
        <dbReference type="ARBA" id="ARBA00023033"/>
    </source>
</evidence>
<keyword evidence="9" id="KW-1185">Reference proteome</keyword>
<dbReference type="EMBL" id="SRXV01000002">
    <property type="protein sequence ID" value="TGY93391.1"/>
    <property type="molecule type" value="Genomic_DNA"/>
</dbReference>
<sequence>MTTPVETHTDVLIVGAGISGVGAAHHLQQRSPGKGYQILEAREDLGGTWDLFRYPGIRSDSDMYTFGFNFRPWTDGKVFADGPSIKRYVTDTAREAGILEHIRFQTRVVRADWDSASARWILEAEVGERRERKRFSANFLILCSGYYRYDHGYMPDFPGMADFEGDIIHPQLWDEDYDYTGKKIVVIGSGATAVTLVPAMAGRASHVTMLQRSPTYIASRPSRDAIADWLRKVLPARAAYLLTRVKQIGLGMFFFNLSRRHPDYVKKGVLKEIRNQLGEDFDVETHFSPSYNPWDQRFCLAPDGDFFEVLKSGEASIETDHVERFDATGIQLKSGKHLEADLIIPATGLEMLIGGGIEIVIDGERFNAPAHVTYRGMMLSGVPNCALAFGYTNASWTLKIDLTHERICRLLNHMDAKGYDYCVPEPPADLETRDLLDFSSGYVQRALATLPRQGTKAPWKTYQNYIMDMMTIRFGPIEDGHMRFAKASGQTQPASGELLESAR</sequence>
<evidence type="ECO:0000256" key="6">
    <source>
        <dbReference type="ARBA" id="ARBA00023002"/>
    </source>
</evidence>
<dbReference type="InterPro" id="IPR051820">
    <property type="entry name" value="FAD-binding_MO"/>
</dbReference>
<evidence type="ECO:0000313" key="9">
    <source>
        <dbReference type="Proteomes" id="UP000305451"/>
    </source>
</evidence>
<dbReference type="GO" id="GO:0004499">
    <property type="term" value="F:N,N-dimethylaniline monooxygenase activity"/>
    <property type="evidence" value="ECO:0007669"/>
    <property type="project" value="InterPro"/>
</dbReference>
<evidence type="ECO:0000256" key="5">
    <source>
        <dbReference type="ARBA" id="ARBA00022857"/>
    </source>
</evidence>
<dbReference type="FunFam" id="3.50.50.60:FF:000228">
    <property type="entry name" value="FAD-containing monooxygenase EthA"/>
    <property type="match status" value="1"/>
</dbReference>
<comment type="similarity">
    <text evidence="2">Belongs to the FAD-binding monooxygenase family.</text>
</comment>
<dbReference type="PANTHER" id="PTHR43872:SF1">
    <property type="entry name" value="MONOOXYGENASE, PUTATIVE (AFU_ORTHOLOGUE AFUA_8G02570)-RELATED"/>
    <property type="match status" value="1"/>
</dbReference>
<dbReference type="InterPro" id="IPR020946">
    <property type="entry name" value="Flavin_mOase-like"/>
</dbReference>
<dbReference type="Gene3D" id="3.50.50.60">
    <property type="entry name" value="FAD/NAD(P)-binding domain"/>
    <property type="match status" value="3"/>
</dbReference>
<dbReference type="AlphaFoldDB" id="A0A4S2HCM6"/>
<comment type="caution">
    <text evidence="8">The sequence shown here is derived from an EMBL/GenBank/DDBJ whole genome shotgun (WGS) entry which is preliminary data.</text>
</comment>
<evidence type="ECO:0000256" key="1">
    <source>
        <dbReference type="ARBA" id="ARBA00001974"/>
    </source>
</evidence>
<evidence type="ECO:0000256" key="2">
    <source>
        <dbReference type="ARBA" id="ARBA00010139"/>
    </source>
</evidence>
<accession>A0A4S2HCM6</accession>
<comment type="cofactor">
    <cofactor evidence="1">
        <name>FAD</name>
        <dbReference type="ChEBI" id="CHEBI:57692"/>
    </cofactor>
</comment>
<evidence type="ECO:0000256" key="4">
    <source>
        <dbReference type="ARBA" id="ARBA00022827"/>
    </source>
</evidence>
<dbReference type="GO" id="GO:0050661">
    <property type="term" value="F:NADP binding"/>
    <property type="evidence" value="ECO:0007669"/>
    <property type="project" value="InterPro"/>
</dbReference>
<proteinExistence type="inferred from homology"/>
<dbReference type="OrthoDB" id="312624at2"/>
<dbReference type="PANTHER" id="PTHR43872">
    <property type="entry name" value="MONOOXYGENASE, PUTATIVE (AFU_ORTHOLOGUE AFUA_8G02570)-RELATED"/>
    <property type="match status" value="1"/>
</dbReference>
<dbReference type="GO" id="GO:0050660">
    <property type="term" value="F:flavin adenine dinucleotide binding"/>
    <property type="evidence" value="ECO:0007669"/>
    <property type="project" value="InterPro"/>
</dbReference>
<dbReference type="SUPFAM" id="SSF51905">
    <property type="entry name" value="FAD/NAD(P)-binding domain"/>
    <property type="match status" value="1"/>
</dbReference>
<dbReference type="Pfam" id="PF13450">
    <property type="entry name" value="NAD_binding_8"/>
    <property type="match status" value="1"/>
</dbReference>
<keyword evidence="7" id="KW-0503">Monooxygenase</keyword>
<gene>
    <name evidence="8" type="ORF">E5162_08380</name>
</gene>
<reference evidence="8 9" key="1">
    <citation type="journal article" date="2013" name="Int. J. Syst. Evol. Microbiol.">
        <title>Marinicauda pacifica gen. nov., sp. nov., a prosthecate alphaproteobacterium of the family Hyphomonadaceae isolated from deep seawater.</title>
        <authorList>
            <person name="Zhang X.Y."/>
            <person name="Li G.W."/>
            <person name="Wang C.S."/>
            <person name="Zhang Y.J."/>
            <person name="Xu X.W."/>
            <person name="Li H."/>
            <person name="Liu A."/>
            <person name="Liu C."/>
            <person name="Xie B.B."/>
            <person name="Qin Q.L."/>
            <person name="Xu Z."/>
            <person name="Chen X.L."/>
            <person name="Zhou B.C."/>
            <person name="Zhang Y.Z."/>
        </authorList>
    </citation>
    <scope>NUCLEOTIDE SEQUENCE [LARGE SCALE GENOMIC DNA]</scope>
    <source>
        <strain evidence="8 9">P-1 km-3</strain>
    </source>
</reference>
<name>A0A4S2HCM6_9PROT</name>
<keyword evidence="4" id="KW-0274">FAD</keyword>
<evidence type="ECO:0000313" key="8">
    <source>
        <dbReference type="EMBL" id="TGY93391.1"/>
    </source>
</evidence>
<keyword evidence="3" id="KW-0285">Flavoprotein</keyword>
<protein>
    <submittedName>
        <fullName evidence="8">NAD(P)/FAD-dependent oxidoreductase</fullName>
    </submittedName>
</protein>
<dbReference type="Pfam" id="PF00743">
    <property type="entry name" value="FMO-like"/>
    <property type="match status" value="1"/>
</dbReference>
<keyword evidence="6" id="KW-0560">Oxidoreductase</keyword>
<evidence type="ECO:0000256" key="3">
    <source>
        <dbReference type="ARBA" id="ARBA00022630"/>
    </source>
</evidence>
<dbReference type="Proteomes" id="UP000305451">
    <property type="component" value="Unassembled WGS sequence"/>
</dbReference>
<organism evidence="8 9">
    <name type="scientific">Marinicauda pacifica</name>
    <dbReference type="NCBI Taxonomy" id="1133559"/>
    <lineage>
        <taxon>Bacteria</taxon>
        <taxon>Pseudomonadati</taxon>
        <taxon>Pseudomonadota</taxon>
        <taxon>Alphaproteobacteria</taxon>
        <taxon>Maricaulales</taxon>
        <taxon>Maricaulaceae</taxon>
        <taxon>Marinicauda</taxon>
    </lineage>
</organism>
<keyword evidence="5" id="KW-0521">NADP</keyword>
<dbReference type="PRINTS" id="PR00411">
    <property type="entry name" value="PNDRDTASEI"/>
</dbReference>